<dbReference type="PROSITE" id="PS51184">
    <property type="entry name" value="JMJC"/>
    <property type="match status" value="1"/>
</dbReference>
<dbReference type="Pfam" id="PF02373">
    <property type="entry name" value="JmjC"/>
    <property type="match status" value="1"/>
</dbReference>
<feature type="domain" description="JmjC" evidence="1">
    <location>
        <begin position="104"/>
        <end position="285"/>
    </location>
</feature>
<name>A0A165G3K1_9BASI</name>
<reference evidence="2 3" key="1">
    <citation type="journal article" date="2016" name="Mol. Biol. Evol.">
        <title>Comparative Genomics of Early-Diverging Mushroom-Forming Fungi Provides Insights into the Origins of Lignocellulose Decay Capabilities.</title>
        <authorList>
            <person name="Nagy L.G."/>
            <person name="Riley R."/>
            <person name="Tritt A."/>
            <person name="Adam C."/>
            <person name="Daum C."/>
            <person name="Floudas D."/>
            <person name="Sun H."/>
            <person name="Yadav J.S."/>
            <person name="Pangilinan J."/>
            <person name="Larsson K.H."/>
            <person name="Matsuura K."/>
            <person name="Barry K."/>
            <person name="Labutti K."/>
            <person name="Kuo R."/>
            <person name="Ohm R.A."/>
            <person name="Bhattacharya S.S."/>
            <person name="Shirouzu T."/>
            <person name="Yoshinaga Y."/>
            <person name="Martin F.M."/>
            <person name="Grigoriev I.V."/>
            <person name="Hibbett D.S."/>
        </authorList>
    </citation>
    <scope>NUCLEOTIDE SEQUENCE [LARGE SCALE GENOMIC DNA]</scope>
    <source>
        <strain evidence="2 3">HHB12733</strain>
    </source>
</reference>
<evidence type="ECO:0000259" key="1">
    <source>
        <dbReference type="PROSITE" id="PS51184"/>
    </source>
</evidence>
<keyword evidence="3" id="KW-1185">Reference proteome</keyword>
<dbReference type="Gene3D" id="2.60.120.650">
    <property type="entry name" value="Cupin"/>
    <property type="match status" value="1"/>
</dbReference>
<dbReference type="Proteomes" id="UP000076842">
    <property type="component" value="Unassembled WGS sequence"/>
</dbReference>
<sequence>MPLTEPLRVAWPTSPAEEAASGEASVLKALTCIRSQFGVAVITGLNKRPSWPRHNGAFSPADLVSGLAADSQGPALPVPIHDLHHETETALTPASFFTRLHETDESSLYWKDGRLPLSWTSESPHQLEEAMGGPLSPLLPLSGGDHQRFCPAETLMLYAGKKGSYTALHWDPAASESYNIMVHSDDENTSAEWFVVPTCYALQFYERFRVRGDLMCHVRMFSAAELDALPYPVYHFHQQVGDLVLLGPLSWHQVRNQGGTSIKVSWSQLSIASLRLAVAFHIPVCQRTCTPVSYGVPLVLMNGVCTLTEELCLVLSHDSPRLKSKPAFIHHVNTLSTFLKLFFRCLVFEWSEENHEPLIPFSGRAHVLLYMHVV</sequence>
<evidence type="ECO:0000313" key="2">
    <source>
        <dbReference type="EMBL" id="KZT57556.1"/>
    </source>
</evidence>
<accession>A0A165G3K1</accession>
<dbReference type="OrthoDB" id="298344at2759"/>
<dbReference type="SUPFAM" id="SSF51197">
    <property type="entry name" value="Clavaminate synthase-like"/>
    <property type="match status" value="1"/>
</dbReference>
<dbReference type="AlphaFoldDB" id="A0A165G3K1"/>
<dbReference type="EMBL" id="KV423962">
    <property type="protein sequence ID" value="KZT57556.1"/>
    <property type="molecule type" value="Genomic_DNA"/>
</dbReference>
<protein>
    <recommendedName>
        <fullName evidence="1">JmjC domain-containing protein</fullName>
    </recommendedName>
</protein>
<gene>
    <name evidence="2" type="ORF">CALCODRAFT_541477</name>
</gene>
<dbReference type="STRING" id="1353952.A0A165G3K1"/>
<dbReference type="SMART" id="SM00558">
    <property type="entry name" value="JmjC"/>
    <property type="match status" value="1"/>
</dbReference>
<proteinExistence type="predicted"/>
<evidence type="ECO:0000313" key="3">
    <source>
        <dbReference type="Proteomes" id="UP000076842"/>
    </source>
</evidence>
<organism evidence="2 3">
    <name type="scientific">Calocera cornea HHB12733</name>
    <dbReference type="NCBI Taxonomy" id="1353952"/>
    <lineage>
        <taxon>Eukaryota</taxon>
        <taxon>Fungi</taxon>
        <taxon>Dikarya</taxon>
        <taxon>Basidiomycota</taxon>
        <taxon>Agaricomycotina</taxon>
        <taxon>Dacrymycetes</taxon>
        <taxon>Dacrymycetales</taxon>
        <taxon>Dacrymycetaceae</taxon>
        <taxon>Calocera</taxon>
    </lineage>
</organism>
<dbReference type="InterPro" id="IPR003347">
    <property type="entry name" value="JmjC_dom"/>
</dbReference>
<dbReference type="InParanoid" id="A0A165G3K1"/>